<sequence>MLQAISTSRVSPRQLVQAPHRLMFFIGAGNILLAMLWWAAWLLAARWPDLFPMPQPPVPAGWLHAFVMQYLVLPSFIFGFLLTVFPRWMGLPALERWHYVPVGAGLMGGQLAILAGASGSEVALLVGLLMAVAGWTTGLAILGRLLLQETGTTWHAISCFAALVLGWIGLLSFLAYVLGASPMLVMLSIKLGTVGLLLPVYMTVAHRMFPFFAGNAVPGYRPWRPMPWLGLVWGLLSVHLLLELSHAYAWLWLADVPLFIATAFALWRWWPRARMPGLLAVLFIGTAWLPVTFALYSAQSLIYAWTGVFELGRAPAHALFIGFFGSLLIAMVTRVTQGHSGRPLVMPGVAWFGFIAVQVVAVARVAAELVPDAYAWHAAATIGWLAAFLPWVTRLGWIYLSPRADGKPG</sequence>
<feature type="transmembrane region" description="Helical" evidence="1">
    <location>
        <begin position="373"/>
        <end position="393"/>
    </location>
</feature>
<feature type="transmembrane region" description="Helical" evidence="1">
    <location>
        <begin position="248"/>
        <end position="267"/>
    </location>
</feature>
<keyword evidence="1" id="KW-0472">Membrane</keyword>
<feature type="transmembrane region" description="Helical" evidence="1">
    <location>
        <begin position="61"/>
        <end position="85"/>
    </location>
</feature>
<feature type="transmembrane region" description="Helical" evidence="1">
    <location>
        <begin position="279"/>
        <end position="302"/>
    </location>
</feature>
<reference evidence="2 3" key="1">
    <citation type="submission" date="2019-06" db="EMBL/GenBank/DDBJ databases">
        <title>Lysobacter alkalisoli sp. nov. isolated from saline-alkali soil.</title>
        <authorList>
            <person name="Sun J.-Q."/>
            <person name="Xu L."/>
        </authorList>
    </citation>
    <scope>NUCLEOTIDE SEQUENCE [LARGE SCALE GENOMIC DNA]</scope>
    <source>
        <strain evidence="2 3">SJ-36</strain>
    </source>
</reference>
<dbReference type="OrthoDB" id="9770040at2"/>
<keyword evidence="1" id="KW-1133">Transmembrane helix</keyword>
<accession>A0A514BQF5</accession>
<dbReference type="AlphaFoldDB" id="A0A514BQF5"/>
<keyword evidence="1" id="KW-0812">Transmembrane</keyword>
<feature type="transmembrane region" description="Helical" evidence="1">
    <location>
        <begin position="314"/>
        <end position="332"/>
    </location>
</feature>
<name>A0A514BQF5_9GAMM</name>
<organism evidence="2 3">
    <name type="scientific">Marilutibacter alkalisoli</name>
    <dbReference type="NCBI Taxonomy" id="2591633"/>
    <lineage>
        <taxon>Bacteria</taxon>
        <taxon>Pseudomonadati</taxon>
        <taxon>Pseudomonadota</taxon>
        <taxon>Gammaproteobacteria</taxon>
        <taxon>Lysobacterales</taxon>
        <taxon>Lysobacteraceae</taxon>
        <taxon>Marilutibacter</taxon>
    </lineage>
</organism>
<proteinExistence type="predicted"/>
<evidence type="ECO:0000256" key="1">
    <source>
        <dbReference type="SAM" id="Phobius"/>
    </source>
</evidence>
<feature type="transmembrane region" description="Helical" evidence="1">
    <location>
        <begin position="184"/>
        <end position="204"/>
    </location>
</feature>
<dbReference type="InterPro" id="IPR010266">
    <property type="entry name" value="NnrS"/>
</dbReference>
<gene>
    <name evidence="2" type="ORF">FKV23_05660</name>
</gene>
<protein>
    <submittedName>
        <fullName evidence="2">NnrS family protein</fullName>
    </submittedName>
</protein>
<evidence type="ECO:0000313" key="2">
    <source>
        <dbReference type="EMBL" id="QDH69633.1"/>
    </source>
</evidence>
<feature type="transmembrane region" description="Helical" evidence="1">
    <location>
        <begin position="154"/>
        <end position="178"/>
    </location>
</feature>
<feature type="transmembrane region" description="Helical" evidence="1">
    <location>
        <begin position="21"/>
        <end position="41"/>
    </location>
</feature>
<feature type="transmembrane region" description="Helical" evidence="1">
    <location>
        <begin position="123"/>
        <end position="147"/>
    </location>
</feature>
<dbReference type="EMBL" id="CP041242">
    <property type="protein sequence ID" value="QDH69633.1"/>
    <property type="molecule type" value="Genomic_DNA"/>
</dbReference>
<dbReference type="Proteomes" id="UP000317199">
    <property type="component" value="Chromosome"/>
</dbReference>
<feature type="transmembrane region" description="Helical" evidence="1">
    <location>
        <begin position="225"/>
        <end position="242"/>
    </location>
</feature>
<keyword evidence="3" id="KW-1185">Reference proteome</keyword>
<dbReference type="Pfam" id="PF05940">
    <property type="entry name" value="NnrS"/>
    <property type="match status" value="1"/>
</dbReference>
<feature type="transmembrane region" description="Helical" evidence="1">
    <location>
        <begin position="97"/>
        <end position="117"/>
    </location>
</feature>
<dbReference type="KEGG" id="lyj:FKV23_05660"/>
<evidence type="ECO:0000313" key="3">
    <source>
        <dbReference type="Proteomes" id="UP000317199"/>
    </source>
</evidence>
<feature type="transmembrane region" description="Helical" evidence="1">
    <location>
        <begin position="344"/>
        <end position="367"/>
    </location>
</feature>
<dbReference type="RefSeq" id="WP_141622974.1">
    <property type="nucleotide sequence ID" value="NZ_CP041242.1"/>
</dbReference>